<dbReference type="Gene3D" id="3.40.50.1820">
    <property type="entry name" value="alpha/beta hydrolase"/>
    <property type="match status" value="1"/>
</dbReference>
<feature type="chain" id="PRO_5025383635" description="Heterokaryon incompatibility domain-containing protein" evidence="2">
    <location>
        <begin position="25"/>
        <end position="1049"/>
    </location>
</feature>
<dbReference type="PANTHER" id="PTHR24148">
    <property type="entry name" value="ANKYRIN REPEAT DOMAIN-CONTAINING PROTEIN 39 HOMOLOG-RELATED"/>
    <property type="match status" value="1"/>
</dbReference>
<accession>A0A6A6C5S7</accession>
<proteinExistence type="predicted"/>
<dbReference type="OrthoDB" id="5176563at2759"/>
<protein>
    <recommendedName>
        <fullName evidence="5">Heterokaryon incompatibility domain-containing protein</fullName>
    </recommendedName>
</protein>
<name>A0A6A6C5S7_ZASCE</name>
<feature type="compositionally biased region" description="Acidic residues" evidence="1">
    <location>
        <begin position="850"/>
        <end position="868"/>
    </location>
</feature>
<dbReference type="InterPro" id="IPR052895">
    <property type="entry name" value="HetReg/Transcr_Mod"/>
</dbReference>
<dbReference type="EMBL" id="ML993614">
    <property type="protein sequence ID" value="KAF2162365.1"/>
    <property type="molecule type" value="Genomic_DNA"/>
</dbReference>
<evidence type="ECO:0000313" key="4">
    <source>
        <dbReference type="Proteomes" id="UP000799537"/>
    </source>
</evidence>
<feature type="signal peptide" evidence="2">
    <location>
        <begin position="1"/>
        <end position="24"/>
    </location>
</feature>
<gene>
    <name evidence="3" type="ORF">M409DRAFT_58459</name>
</gene>
<feature type="region of interest" description="Disordered" evidence="1">
    <location>
        <begin position="850"/>
        <end position="869"/>
    </location>
</feature>
<keyword evidence="2" id="KW-0732">Signal</keyword>
<feature type="compositionally biased region" description="Pro residues" evidence="1">
    <location>
        <begin position="475"/>
        <end position="488"/>
    </location>
</feature>
<organism evidence="3 4">
    <name type="scientific">Zasmidium cellare ATCC 36951</name>
    <dbReference type="NCBI Taxonomy" id="1080233"/>
    <lineage>
        <taxon>Eukaryota</taxon>
        <taxon>Fungi</taxon>
        <taxon>Dikarya</taxon>
        <taxon>Ascomycota</taxon>
        <taxon>Pezizomycotina</taxon>
        <taxon>Dothideomycetes</taxon>
        <taxon>Dothideomycetidae</taxon>
        <taxon>Mycosphaerellales</taxon>
        <taxon>Mycosphaerellaceae</taxon>
        <taxon>Zasmidium</taxon>
    </lineage>
</organism>
<dbReference type="SUPFAM" id="SSF53474">
    <property type="entry name" value="alpha/beta-Hydrolases"/>
    <property type="match status" value="1"/>
</dbReference>
<evidence type="ECO:0000256" key="2">
    <source>
        <dbReference type="SAM" id="SignalP"/>
    </source>
</evidence>
<dbReference type="GeneID" id="54567188"/>
<feature type="region of interest" description="Disordered" evidence="1">
    <location>
        <begin position="453"/>
        <end position="542"/>
    </location>
</feature>
<reference evidence="3" key="1">
    <citation type="journal article" date="2020" name="Stud. Mycol.">
        <title>101 Dothideomycetes genomes: a test case for predicting lifestyles and emergence of pathogens.</title>
        <authorList>
            <person name="Haridas S."/>
            <person name="Albert R."/>
            <person name="Binder M."/>
            <person name="Bloem J."/>
            <person name="Labutti K."/>
            <person name="Salamov A."/>
            <person name="Andreopoulos B."/>
            <person name="Baker S."/>
            <person name="Barry K."/>
            <person name="Bills G."/>
            <person name="Bluhm B."/>
            <person name="Cannon C."/>
            <person name="Castanera R."/>
            <person name="Culley D."/>
            <person name="Daum C."/>
            <person name="Ezra D."/>
            <person name="Gonzalez J."/>
            <person name="Henrissat B."/>
            <person name="Kuo A."/>
            <person name="Liang C."/>
            <person name="Lipzen A."/>
            <person name="Lutzoni F."/>
            <person name="Magnuson J."/>
            <person name="Mondo S."/>
            <person name="Nolan M."/>
            <person name="Ohm R."/>
            <person name="Pangilinan J."/>
            <person name="Park H.-J."/>
            <person name="Ramirez L."/>
            <person name="Alfaro M."/>
            <person name="Sun H."/>
            <person name="Tritt A."/>
            <person name="Yoshinaga Y."/>
            <person name="Zwiers L.-H."/>
            <person name="Turgeon B."/>
            <person name="Goodwin S."/>
            <person name="Spatafora J."/>
            <person name="Crous P."/>
            <person name="Grigoriev I."/>
        </authorList>
    </citation>
    <scope>NUCLEOTIDE SEQUENCE</scope>
    <source>
        <strain evidence="3">ATCC 36951</strain>
    </source>
</reference>
<dbReference type="AlphaFoldDB" id="A0A6A6C5S7"/>
<keyword evidence="4" id="KW-1185">Reference proteome</keyword>
<evidence type="ECO:0008006" key="5">
    <source>
        <dbReference type="Google" id="ProtNLM"/>
    </source>
</evidence>
<feature type="compositionally biased region" description="Polar residues" evidence="1">
    <location>
        <begin position="494"/>
        <end position="503"/>
    </location>
</feature>
<dbReference type="InterPro" id="IPR029058">
    <property type="entry name" value="AB_hydrolase_fold"/>
</dbReference>
<dbReference type="Proteomes" id="UP000799537">
    <property type="component" value="Unassembled WGS sequence"/>
</dbReference>
<evidence type="ECO:0000256" key="1">
    <source>
        <dbReference type="SAM" id="MobiDB-lite"/>
    </source>
</evidence>
<dbReference type="RefSeq" id="XP_033663254.1">
    <property type="nucleotide sequence ID" value="XM_033813916.1"/>
</dbReference>
<evidence type="ECO:0000313" key="3">
    <source>
        <dbReference type="EMBL" id="KAF2162365.1"/>
    </source>
</evidence>
<feature type="compositionally biased region" description="Basic and acidic residues" evidence="1">
    <location>
        <begin position="529"/>
        <end position="542"/>
    </location>
</feature>
<sequence length="1049" mass="116099">MLFLKAATTAALLVLAHLFALTVALNAALPSSELIALGGGVVGGLYRPAVQSHKASLALFLMHAGSDYLRFTACTELASRGFTIFCANNYASKAGQNSDLDFDLMMQNVGLGMSYLRNQTDIDHVVLLGHSGCGAMMAAYQNIAENGVSVCNGPEKIYPCSDGLAGLMPADGIVLLDANYGTSTMTLLSVNPAIIDETTAFAEAFHSGVAARWQRLVKYAEERRAIIMAGNGTFSDDEPFYIPDAHFVGGNNKLFAQDTQFLSHTVHEWPLLHKNGSTTTQVVRSVRVPANLRSLADSFQQGALKTTINRFLRTFAIRVTDDFSYNGDSFTGIDWASSHLATQNPVSGIHVPMLTMGMTGHWEYLAAEKASHSNSTVFQDCSDDKTIAFVEGASHTIDVCKDCESFPGQYGDTIKTCFDFLYFHDIATCPNDESLTTSATKLTLLENVFRPGQRTCGRRSRVPSPPAQTQRIPSPQFPRQPQHPPRPKFLPQVQLPNPFSQRRTPPYIPRHLIHMGREPRNRNHSTRRQGSDSPRERGAGAQRRDFAHGAVFIGQLDLFAVNRCRAAFETVEMLAGDCIDKVSDESELHLPAWAWKDKFPYWSEDPPLRCDWRALGRLLGARWFAQLWIIQEVVVAGDVTMIWGGSSIPWETLAKAVRWTWHRTFTRYITEALEDENKKDVSMNLLFAREICRLRDTPSSQITLSQLLLCNCHLEASNPWDRVFGLLGLLDKASNSLGVVMDYERRLRDVYAEATCAAMVEQGSLYLLGLAIDNKSSLAMEDDWPSWVPRYQQLKGHREIASLSRTNGCRASDGVSMTCRYSSEGNVLDVKGVFVGRVVCVLDISSLGDMSEDDDSNEDSESADEEEDKPVYQRLVQAWLSGSSATTSASMTNIASSLHQRKDPSLKLWRKTLQIKDLASLFLNVVRQSPRTCEAETERLLSLVEGDEGDSWSIVCSLHNFVRALGLSSIVLSEDGRFGFCVGTAKVGDEICLLFGGDLLFVLRAGESERGCRKMGAYAVVPGVMEGEHIRQLRDQGRVEAETRTFHVI</sequence>
<dbReference type="PANTHER" id="PTHR24148:SF82">
    <property type="entry name" value="HETEROKARYON INCOMPATIBILITY DOMAIN-CONTAINING PROTEIN"/>
    <property type="match status" value="1"/>
</dbReference>